<dbReference type="SMART" id="SM00912">
    <property type="entry name" value="Haemagg_act"/>
    <property type="match status" value="1"/>
</dbReference>
<dbReference type="Pfam" id="PF05860">
    <property type="entry name" value="TPS"/>
    <property type="match status" value="1"/>
</dbReference>
<dbReference type="InterPro" id="IPR006914">
    <property type="entry name" value="VENN_dom"/>
</dbReference>
<keyword evidence="3 8" id="KW-0732">Signal</keyword>
<keyword evidence="5" id="KW-0843">Virulence</keyword>
<dbReference type="OrthoDB" id="2664633at2"/>
<gene>
    <name evidence="10" type="ORF">EHN07_16980</name>
</gene>
<keyword evidence="4" id="KW-1266">Target cell cytoplasm</keyword>
<dbReference type="InterPro" id="IPR012334">
    <property type="entry name" value="Pectin_lyas_fold"/>
</dbReference>
<keyword evidence="2" id="KW-0800">Toxin</keyword>
<dbReference type="NCBIfam" id="TIGR01901">
    <property type="entry name" value="adhes_NPXG"/>
    <property type="match status" value="1"/>
</dbReference>
<dbReference type="NCBIfam" id="TIGR01731">
    <property type="entry name" value="fil_hemag_20aa"/>
    <property type="match status" value="25"/>
</dbReference>
<dbReference type="GO" id="GO:0004521">
    <property type="term" value="F:RNA endonuclease activity"/>
    <property type="evidence" value="ECO:0007669"/>
    <property type="project" value="UniProtKB-ARBA"/>
</dbReference>
<evidence type="ECO:0000256" key="6">
    <source>
        <dbReference type="ARBA" id="ARBA00024043"/>
    </source>
</evidence>
<accession>A0A3N5D3J7</accession>
<evidence type="ECO:0000256" key="7">
    <source>
        <dbReference type="SAM" id="MobiDB-lite"/>
    </source>
</evidence>
<feature type="chain" id="PRO_5017993932" evidence="8">
    <location>
        <begin position="34"/>
        <end position="4010"/>
    </location>
</feature>
<feature type="compositionally biased region" description="Basic and acidic residues" evidence="7">
    <location>
        <begin position="2779"/>
        <end position="2789"/>
    </location>
</feature>
<comment type="similarity">
    <text evidence="6">In the N-terminal section; belongs to the CdiA toxin family.</text>
</comment>
<evidence type="ECO:0000256" key="8">
    <source>
        <dbReference type="SAM" id="SignalP"/>
    </source>
</evidence>
<dbReference type="GO" id="GO:0090729">
    <property type="term" value="F:toxin activity"/>
    <property type="evidence" value="ECO:0007669"/>
    <property type="project" value="UniProtKB-KW"/>
</dbReference>
<dbReference type="Proteomes" id="UP000268615">
    <property type="component" value="Unassembled WGS sequence"/>
</dbReference>
<dbReference type="Pfam" id="PF04829">
    <property type="entry name" value="PT-VENN"/>
    <property type="match status" value="1"/>
</dbReference>
<evidence type="ECO:0000256" key="3">
    <source>
        <dbReference type="ARBA" id="ARBA00022729"/>
    </source>
</evidence>
<keyword evidence="11" id="KW-1185">Reference proteome</keyword>
<evidence type="ECO:0000256" key="5">
    <source>
        <dbReference type="ARBA" id="ARBA00023026"/>
    </source>
</evidence>
<reference evidence="10 11" key="1">
    <citation type="submission" date="2018-11" db="EMBL/GenBank/DDBJ databases">
        <title>Draft genome sequence of Buttiauxella warmboldiae CCUG 35512.</title>
        <authorList>
            <person name="Salva-Serra F."/>
            <person name="Marathe N."/>
            <person name="Moore E."/>
            <person name="Svensson L."/>
            <person name="Engstrom-Jakobsson H."/>
        </authorList>
    </citation>
    <scope>NUCLEOTIDE SEQUENCE [LARGE SCALE GENOMIC DNA]</scope>
    <source>
        <strain evidence="10 11">CCUG 35512</strain>
    </source>
</reference>
<proteinExistence type="inferred from homology"/>
<organism evidence="10 11">
    <name type="scientific">Buttiauxella warmboldiae</name>
    <dbReference type="NCBI Taxonomy" id="82993"/>
    <lineage>
        <taxon>Bacteria</taxon>
        <taxon>Pseudomonadati</taxon>
        <taxon>Pseudomonadota</taxon>
        <taxon>Gammaproteobacteria</taxon>
        <taxon>Enterobacterales</taxon>
        <taxon>Enterobacteriaceae</taxon>
        <taxon>Buttiauxella</taxon>
    </lineage>
</organism>
<evidence type="ECO:0000256" key="4">
    <source>
        <dbReference type="ARBA" id="ARBA00022913"/>
    </source>
</evidence>
<dbReference type="Pfam" id="PF13332">
    <property type="entry name" value="Fil_haemagg_2"/>
    <property type="match status" value="5"/>
</dbReference>
<dbReference type="RefSeq" id="WP_124025224.1">
    <property type="nucleotide sequence ID" value="NZ_RPOH01000078.1"/>
</dbReference>
<evidence type="ECO:0000313" key="11">
    <source>
        <dbReference type="Proteomes" id="UP000268615"/>
    </source>
</evidence>
<evidence type="ECO:0000256" key="1">
    <source>
        <dbReference type="ARBA" id="ARBA00004219"/>
    </source>
</evidence>
<feature type="region of interest" description="Disordered" evidence="7">
    <location>
        <begin position="2710"/>
        <end position="2737"/>
    </location>
</feature>
<evidence type="ECO:0000313" key="10">
    <source>
        <dbReference type="EMBL" id="RPH22324.1"/>
    </source>
</evidence>
<evidence type="ECO:0000256" key="2">
    <source>
        <dbReference type="ARBA" id="ARBA00022656"/>
    </source>
</evidence>
<sequence>MDNYQQPVRFAQRLLSYLICVLLAGQPVIPAFAAPTPANGATGIDQAGNGVPVVNIATPNGAGISHNQYQDYNVGKEGLILNNATGQLNQTQLGGLIQNNPNLKAGQEARGIINEVTGANRSQLQGYTEVAGKAANVMVANPYGITCNGCGFINTPNVTLTTGKPVFDANGNLQSLDVTKGSITVEGQGLDASNSDALSLIARATEVNAAIHARDLSVTTGANRVGTDGDVTPISGEGAAPVVAVDTGALGGMYANRIRLVSSDKGVGVNLGNLNARQGDIQLDASGRLTVTNSLASGSLTAKGESVALSGEYKASGDIRVSGQDVALNSGTFVSDNNIVLNSDGKLSLSGATLTTGNNLSLNAHDLTQDGSSRADAARDITAEVVGSMDNQGQLVAGNNVALNSGTLTNHGTITANSAAQINASMLNNTSTVQSQKNMAISATALTNTGQMLSGGELDLTTQTLEQNGTLSAKGRASINATNTLNNSVNGKILSDDALTVIAGNIQQNGTLSGKNALTVKANSLTTASGSLSTSQGNITLTADDASLNGEVIAHGDLAVQAQRLASQQNAQLQSDGQLTLNASDATLNGTQAARGPLAIRADNLAHGGKTNAAAININAGNVNNSGSLVAPELSLNSQNIVNTGLFQGDMALNLSAQRLDNQFGGYLYSAQNLAFNIPTFTNAGTLRTDSALTLSGTQLTNSGALMASALTLQGQSLTNSGLLQGTQALDLAVDNLNNQLGGTIYSTQDFVLTIPTITNTGLITSDAGLTLNGNQLTNSGEVNAVNMTVGTARVTSNGRLLAQEHLQFTGSNFENGGQVAAKNLTIQSDELTNTGDLQGDAALDLTVKNVSNQGTILTAGDFMLDSDSFVNAGTLQATAIVLNLAKQLTNTQTGAFNAATTFTLTAQELTNAGVITASDSNINLSKLANSGTLQGLNLLTLTTRTLDNQHSGVLLSNGKLVLRASSLTNAGLMQGKNLDLASGEWINTGNALSELDGTIRVTNDFKNQGEVLGKQGLTIDSGSLENSRMLVANVLAFRGDLMNSGLLQGNLDLSLKGETFTNQNNGQLLSGGALAIDGQTVNNQGLMQGKNISLNAQDWQNGGVAQAQNKLDAITRHALINSGTLVSQQDAGLTANSIVNSGKLAANNLSVETQNLDNNGLLQGNSTLQLKTPILINRSNGQLVSGGALTLALQSLNNAGLLQVNDLLTLTGNELNNSGDIAAKNMNLAFSGPFINQAGGRLLAQHDATLNGNLENAGLVAANDLLLHGDSLSNSGILQGNLLSLTLNDLTSTGSLIGVNGLTARVKGDMFNGNQIWSQQAVALSAGHFNNSGKVIGQSLDLNATSLANDGLWQGSDWLNANADDITTDANGRVLTGGMLTFNAQNLATDGLLQGGQNQFSANNWRNGGTVIATSGLTANVNDTLTNSGDILSNGQATIQAQTLNNNGSLLSEGDMSLAGSTLNSSRAIQGKTLTAQQNKISNQGTLTGLNALTFSAPSLELNNDTNGQLLTQGVLNIHGDNIVNGGVWQGQHILLNASNLNNNGAIQSADDLSLTLVGDLNSGAGSKITASGNAVLQALNLANSGQWIAQNLTLRGTTLNNNGEISGVNGLTVALNGTFTQQQDKTLLTGGALALNATSVINLGRIQGNNTHITSGTLDNQGRIQGNDVLTLALTGNLTNRAVGTLLSQNELTITTANLINYGIVQGAGSSRIDAARSAQNDGKLLFAGDLTFNTASLTNNDWLQATTLLLNAANATNSGTLLADQQMNLKGNSLSNQGTVQAANLISDYQVLTNSGTLLGSNQLNINASQVNLQAAGKLFSGGNLVLSSTGFDQLGQVVALGNLTVGLTNAFTTRNVMAAGNVLTLTNNGDITNQSVMQGQGLNIRAGGELTNNGQLTAGSAASNLSGSRISMNAAGTLQSGGDVALTSTSDIILNGFTGTRGSLTAQVAGSLLNTALLYAGNNMTLLANSIKNNRGDILAGNSLWMQRDTTGNANAEVVNTSGSIETVNGDITIKTGHLLNEREGLSSSSETEDFSQLYPWLGDAVADVPLSFFDPSEYGVYTIDNLIHAGSCSGHWCFEYHRWVQVYAPKVQGLKKEIAISKETVSVDSQSNASRILSGKDLSVNASTLENVASNIMANGNIVLSGNTLDNNSYQVSNKTDYLIYQYQGTIAGKTIAGGTTNVGGGGSLQDTTVAPVKNSISLKLIGHDIREEAGDIFRSVIQAGGNVFANFTSDISNTTTSANAGKISNTITAPTLNTLSSQNIDSGVQKQSLASADNLTPGTPQWQDHLQNAIQQINGGGNLDNSSADLSSRDFAAEGNAVLGSQGDLADPAMQNAALVKPGSSSLNNHAGKAVDTRAYPLPDSQNGYFVAATDPKSPYLIVTNPKLDGLGQLDPSLFGDLHAMTGMKPGEAPRETSSTYTDQNKFLGSSYFLERLNLHPEYDYRFLGDAAFDTRYVSNFMLNQTGNRYINGIGSDLAQMQYLMDNAAFAQQTLGLAFGIALTQAQIASLDKSILWWEATTINGQMVMVPKVYLSPKDVTVSNGSVISGNNVQLAGGNITNSGSSITAKNNLSLDSGNSISNLNNGLINAGGNLELSSLGDINNIGSTISGKTVQLESLDGSINNITQTSTWSLDTGDKNGHVGIVDTTVGNIASITSLDALSLSAGQNINITGANVAAGGNLLMDAWGDIAITANQATHSYSQSGFRGSEATSTESVTQQGSTISAGGNLGIQAGNDVTTEASSVSAGNNATLIAGNDLNLNAGQTSETSSKGKSETHSTDNARTTLTAGGDLALAAGQDINSQAAGLAAEGNVAMQAGRDVNLQAEASVDGSSSRSGKKTVIDESVRQQGTEIASGGNTTVIAGRDVNSEAAQATASGDIAVAAGRDVNLTTATESDYHYQEETKTKKGFLSKKTTHTIEEDSASREAGTLLSGDNVTVQAGNNLLVKGSSVVGDNTVALGAGNNVDIVAATNTDSSWRFKEEKKSGLMGTGGIGITVGSSKNTHDLREAGTTQSQSFSTVGSTGGSVAISAGNQTHIGGADLIAGKDLAVTGDSVIIEPGHDKRSRDETFEQKKSGLTLALSGTVGSAINNAVTAAQETNEESDSRLKALQATKTALSGVQAGQAAAVASATGDPNAMGVSLSLTTQKSKSQQHAGSDAVSGSTLNAGNNLSVVATGKNKGPNSGDIVIAGSQLKAGGDTVLDAQNDILLAGAANTQQSSGKNSSSGGGIGISIGAGGNGAGISVFANVNAANGKDKGNGTDWTETTVDSGKTVTIKSGHDTVLDGAQVNGDKIVADVGHDLLMRSQQDNSDYDSRQTSVAAGGSFTFGTMSGSGYINASQDKMKSRFDSVAEQTGLYAGDGGFDITVGHHTQLDGAVIASTATPDKNSLDTGTLDFSDIHNEADFKTSHSGISLSGGGSFGDKFQGNLPGGMISAAGNNGHKEGTTQAAVAEGSLTIRDKANQKQDVADLSRDTEHANDSISPIFDKEKEQNRLNAVGMIGDIGSQVADIARTQGDLNGLKVAQKETGATLPANATEKERQNYLAKLRDTQTYKDVMVTYGTGSDLQRGIQAATAALQGMAGGNIAGALAGASAPELANIIGHQAGIDDDTAAKAIAHAILGGVTAALQGNSAAAGAAGAASGELVATAIARQLYPDTDPSKLTEEQKQTVSTLASVSAGMAGGIAGGNTAGAAAGASAGENTVENNFLSSTEARALDKELSDCKASGGDCKSVVEKYIEISNKNSKELVDACSGGGVACVTWEELIQGATNVANDAHPSQIRLDEKLKDPDAAALVNYLNGTDLKFLKDNITTGDRVMSVISDPTSWPVVVMGGKAIVTNTVTNGKELLIAAGASALGGAAIQYGVSGEVKLSDVIGAGVIGAITAGKSYNPTVTWNAAGGYYQAELKGDDPFLGAILSKAGASVGYAAGNIIKIQSDKVLNPVSKQYEWVPTGVWTITKPAPQNSLPSILGNAGNAAASGGFTEGMNEALKSKEAGQ</sequence>
<dbReference type="Gene3D" id="2.160.20.10">
    <property type="entry name" value="Single-stranded right-handed beta-helix, Pectin lyase-like"/>
    <property type="match status" value="1"/>
</dbReference>
<dbReference type="InterPro" id="IPR010069">
    <property type="entry name" value="CdiA_FHA1_rpt"/>
</dbReference>
<feature type="domain" description="Filamentous haemagglutinin FhaB/tRNA nuclease CdiA-like TPS" evidence="9">
    <location>
        <begin position="48"/>
        <end position="170"/>
    </location>
</feature>
<dbReference type="InterPro" id="IPR011050">
    <property type="entry name" value="Pectin_lyase_fold/virulence"/>
</dbReference>
<comment type="caution">
    <text evidence="10">The sequence shown here is derived from an EMBL/GenBank/DDBJ whole genome shotgun (WGS) entry which is preliminary data.</text>
</comment>
<protein>
    <submittedName>
        <fullName evidence="10">Filamentous hemagglutinin N-terminal domain-containing protein</fullName>
    </submittedName>
</protein>
<feature type="region of interest" description="Disordered" evidence="7">
    <location>
        <begin position="3154"/>
        <end position="3173"/>
    </location>
</feature>
<feature type="signal peptide" evidence="8">
    <location>
        <begin position="1"/>
        <end position="33"/>
    </location>
</feature>
<feature type="compositionally biased region" description="Polar residues" evidence="7">
    <location>
        <begin position="2710"/>
        <end position="2734"/>
    </location>
</feature>
<dbReference type="InterPro" id="IPR008638">
    <property type="entry name" value="FhaB/CdiA-like_TPS"/>
</dbReference>
<name>A0A3N5D3J7_9ENTR</name>
<dbReference type="FunFam" id="2.160.20.10:FF:000048">
    <property type="entry name" value="tRNA nuclease CdiA"/>
    <property type="match status" value="1"/>
</dbReference>
<dbReference type="SUPFAM" id="SSF51126">
    <property type="entry name" value="Pectin lyase-like"/>
    <property type="match status" value="1"/>
</dbReference>
<feature type="region of interest" description="Disordered" evidence="7">
    <location>
        <begin position="2767"/>
        <end position="2792"/>
    </location>
</feature>
<dbReference type="EMBL" id="RPOH01000078">
    <property type="protein sequence ID" value="RPH22324.1"/>
    <property type="molecule type" value="Genomic_DNA"/>
</dbReference>
<dbReference type="InterPro" id="IPR025157">
    <property type="entry name" value="Hemagglutinin_rpt"/>
</dbReference>
<evidence type="ECO:0000259" key="9">
    <source>
        <dbReference type="SMART" id="SM00912"/>
    </source>
</evidence>
<comment type="subcellular location">
    <subcellularLocation>
        <location evidence="1">Target cell</location>
        <location evidence="1">Target cell cytoplasm</location>
    </subcellularLocation>
</comment>
<dbReference type="GO" id="GO:0030430">
    <property type="term" value="C:host cell cytoplasm"/>
    <property type="evidence" value="ECO:0007669"/>
    <property type="project" value="UniProtKB-ARBA"/>
</dbReference>